<protein>
    <submittedName>
        <fullName evidence="7">2,4-dienoyl-CoA reductase</fullName>
    </submittedName>
</protein>
<gene>
    <name evidence="7" type="ORF">SAMN05518863_107136</name>
</gene>
<dbReference type="EMBL" id="FOSD01000007">
    <property type="protein sequence ID" value="SFK46384.1"/>
    <property type="molecule type" value="Genomic_DNA"/>
</dbReference>
<dbReference type="SUPFAM" id="SSF51395">
    <property type="entry name" value="FMN-linked oxidoreductases"/>
    <property type="match status" value="1"/>
</dbReference>
<dbReference type="PANTHER" id="PTHR43303">
    <property type="entry name" value="NADPH DEHYDROGENASE C23G7.10C-RELATED"/>
    <property type="match status" value="1"/>
</dbReference>
<keyword evidence="2" id="KW-0285">Flavoprotein</keyword>
<keyword evidence="4" id="KW-0521">NADP</keyword>
<name>A0A1I3ZQE8_9GAMM</name>
<keyword evidence="8" id="KW-1185">Reference proteome</keyword>
<dbReference type="RefSeq" id="WP_008108846.1">
    <property type="nucleotide sequence ID" value="NZ_FOSD01000007.1"/>
</dbReference>
<dbReference type="CDD" id="cd02932">
    <property type="entry name" value="OYE_YqiM_FMN"/>
    <property type="match status" value="1"/>
</dbReference>
<evidence type="ECO:0000256" key="3">
    <source>
        <dbReference type="ARBA" id="ARBA00022643"/>
    </source>
</evidence>
<keyword evidence="5" id="KW-0560">Oxidoreductase</keyword>
<accession>A0A1I3ZQE8</accession>
<dbReference type="InterPro" id="IPR044152">
    <property type="entry name" value="YqjM-like"/>
</dbReference>
<proteinExistence type="predicted"/>
<comment type="cofactor">
    <cofactor evidence="1">
        <name>FMN</name>
        <dbReference type="ChEBI" id="CHEBI:58210"/>
    </cofactor>
</comment>
<dbReference type="PANTHER" id="PTHR43303:SF4">
    <property type="entry name" value="NADPH DEHYDROGENASE C23G7.10C-RELATED"/>
    <property type="match status" value="1"/>
</dbReference>
<evidence type="ECO:0000256" key="2">
    <source>
        <dbReference type="ARBA" id="ARBA00022630"/>
    </source>
</evidence>
<keyword evidence="3" id="KW-0288">FMN</keyword>
<evidence type="ECO:0000313" key="8">
    <source>
        <dbReference type="Proteomes" id="UP000198841"/>
    </source>
</evidence>
<dbReference type="Proteomes" id="UP000198841">
    <property type="component" value="Unassembled WGS sequence"/>
</dbReference>
<reference evidence="7 8" key="1">
    <citation type="submission" date="2016-10" db="EMBL/GenBank/DDBJ databases">
        <authorList>
            <person name="Varghese N."/>
            <person name="Submissions S."/>
        </authorList>
    </citation>
    <scope>NUCLEOTIDE SEQUENCE [LARGE SCALE GENOMIC DNA]</scope>
    <source>
        <strain evidence="7 8">YR512</strain>
    </source>
</reference>
<dbReference type="InterPro" id="IPR001155">
    <property type="entry name" value="OxRdtase_FMN_N"/>
</dbReference>
<comment type="caution">
    <text evidence="7">The sequence shown here is derived from an EMBL/GenBank/DDBJ whole genome shotgun (WGS) entry which is preliminary data.</text>
</comment>
<feature type="domain" description="NADH:flavin oxidoreductase/NADH oxidase N-terminal" evidence="6">
    <location>
        <begin position="4"/>
        <end position="343"/>
    </location>
</feature>
<evidence type="ECO:0000256" key="1">
    <source>
        <dbReference type="ARBA" id="ARBA00001917"/>
    </source>
</evidence>
<evidence type="ECO:0000259" key="6">
    <source>
        <dbReference type="Pfam" id="PF00724"/>
    </source>
</evidence>
<evidence type="ECO:0000256" key="4">
    <source>
        <dbReference type="ARBA" id="ARBA00022857"/>
    </source>
</evidence>
<dbReference type="Pfam" id="PF00724">
    <property type="entry name" value="Oxidored_FMN"/>
    <property type="match status" value="1"/>
</dbReference>
<evidence type="ECO:0000313" key="7">
    <source>
        <dbReference type="EMBL" id="SFK46384.1"/>
    </source>
</evidence>
<evidence type="ECO:0000256" key="5">
    <source>
        <dbReference type="ARBA" id="ARBA00023002"/>
    </source>
</evidence>
<organism evidence="7 8">
    <name type="scientific">Candidatus Pantoea symbiotica</name>
    <dbReference type="NCBI Taxonomy" id="1884370"/>
    <lineage>
        <taxon>Bacteria</taxon>
        <taxon>Pseudomonadati</taxon>
        <taxon>Pseudomonadota</taxon>
        <taxon>Gammaproteobacteria</taxon>
        <taxon>Enterobacterales</taxon>
        <taxon>Erwiniaceae</taxon>
        <taxon>Pantoea</taxon>
    </lineage>
</organism>
<dbReference type="Gene3D" id="3.20.20.70">
    <property type="entry name" value="Aldolase class I"/>
    <property type="match status" value="1"/>
</dbReference>
<sequence>MPGLFDSYTLKDFTLRNRIVASPMCQYQADGGLINDWHKSHYSMLANGGVGLLIVEATAVLPEGRITPGDLGLWSDAHTEGFASDASAIKQAGAVAGIQLEHAGRKAGCTPPWQGGAPLDQQDPKAWIPVAASALPYVLDSDYVPHEMSLEEIQHTIHAFREAARRAAEAGFEWLELHFAHGFLAQTFLSSKTNLREDHYGGSLANRARFMLDVVEAVKSVWPAHLPLTARLGVIEFDACPQHSFAESLEVIRWLKKAGIDFIDVGLALSTPDEQVPWGPNFMVPYAERVRRESGIPVATSWMITKASDANDFIQDAKLDLVFFARTLLANPHWIFHAARELNISSPESVLPVPYAYWLKNWAQ</sequence>
<dbReference type="InterPro" id="IPR013785">
    <property type="entry name" value="Aldolase_TIM"/>
</dbReference>